<dbReference type="KEGG" id="nfl:COO91_09278"/>
<dbReference type="AlphaFoldDB" id="A0A2K8T666"/>
<gene>
    <name evidence="2" type="ORF">COO91_09278</name>
</gene>
<organism evidence="2 3">
    <name type="scientific">Nostoc flagelliforme CCNUN1</name>
    <dbReference type="NCBI Taxonomy" id="2038116"/>
    <lineage>
        <taxon>Bacteria</taxon>
        <taxon>Bacillati</taxon>
        <taxon>Cyanobacteriota</taxon>
        <taxon>Cyanophyceae</taxon>
        <taxon>Nostocales</taxon>
        <taxon>Nostocaceae</taxon>
        <taxon>Nostoc</taxon>
    </lineage>
</organism>
<dbReference type="GO" id="GO:0004386">
    <property type="term" value="F:helicase activity"/>
    <property type="evidence" value="ECO:0007669"/>
    <property type="project" value="UniProtKB-KW"/>
</dbReference>
<sequence>MPHRSCTHSLVASGAIAIVGYTAALFNPNLLNLAHALSVGYFFGWFADIFTRGGVEMFWPSPVRCVCPGNRNLRLRTGSNAEYFILILLIAIALGTFSINNSGGILTQFNRLIASPSGVQHIFNESGSTHLIKANIKGVRTGDRSKVNGQYLIIQVQGTGFLVQSDDGRIYKASTEPDAQIFLEEITADVGRPAITNIEALTLEDEPIGSAIAQFNRTGAMVFISGQLTVDGLETSGLPRDPYQFPVIKATDTSITLEAAPLAIDLQAIAVSSILRKSLKMGENQQGLTLNAFISCYENRGIFQKKQSTWTADPPTFADLENELQSRLEDGCNDSGKLLLKLAATFKYGIFSKPQPSIDFPIVRFDLSSLSKVPGLSAIAAETLLKQLFDRHKLMGEIDGKVPRCYALLDEVKEVK</sequence>
<feature type="transmembrane region" description="Helical" evidence="1">
    <location>
        <begin position="7"/>
        <end position="26"/>
    </location>
</feature>
<dbReference type="Proteomes" id="UP000232003">
    <property type="component" value="Plasmid pNFSY03"/>
</dbReference>
<geneLocation type="plasmid" evidence="3">
    <name>pnfsy03</name>
</geneLocation>
<dbReference type="PANTHER" id="PTHR35531">
    <property type="entry name" value="INNER MEMBRANE PROTEIN YBCI-RELATED"/>
    <property type="match status" value="1"/>
</dbReference>
<dbReference type="EMBL" id="CP024788">
    <property type="protein sequence ID" value="AUB43120.1"/>
    <property type="molecule type" value="Genomic_DNA"/>
</dbReference>
<dbReference type="InterPro" id="IPR007404">
    <property type="entry name" value="YdjM-like"/>
</dbReference>
<evidence type="ECO:0000313" key="2">
    <source>
        <dbReference type="EMBL" id="AUB43120.1"/>
    </source>
</evidence>
<dbReference type="PANTHER" id="PTHR35531:SF1">
    <property type="entry name" value="INNER MEMBRANE PROTEIN YBCI-RELATED"/>
    <property type="match status" value="1"/>
</dbReference>
<feature type="transmembrane region" description="Helical" evidence="1">
    <location>
        <begin position="81"/>
        <end position="99"/>
    </location>
</feature>
<evidence type="ECO:0000256" key="1">
    <source>
        <dbReference type="SAM" id="Phobius"/>
    </source>
</evidence>
<keyword evidence="2" id="KW-0378">Hydrolase</keyword>
<keyword evidence="2" id="KW-0614">Plasmid</keyword>
<evidence type="ECO:0000313" key="3">
    <source>
        <dbReference type="Proteomes" id="UP000232003"/>
    </source>
</evidence>
<name>A0A2K8T666_9NOSO</name>
<keyword evidence="2" id="KW-0347">Helicase</keyword>
<keyword evidence="2" id="KW-0547">Nucleotide-binding</keyword>
<keyword evidence="1" id="KW-0812">Transmembrane</keyword>
<protein>
    <submittedName>
        <fullName evidence="2">Archaeal DNA helicase HerA or a related bacterial ATPase, containings HAS-barrel and ATPase domains</fullName>
    </submittedName>
</protein>
<reference evidence="2 3" key="1">
    <citation type="submission" date="2017-11" db="EMBL/GenBank/DDBJ databases">
        <title>Complete genome of a free-living desiccation-tolerant cyanobacterium and its photosynthetic adaptation to extreme terrestrial habitat.</title>
        <authorList>
            <person name="Shang J."/>
        </authorList>
    </citation>
    <scope>NUCLEOTIDE SEQUENCE [LARGE SCALE GENOMIC DNA]</scope>
    <source>
        <strain evidence="2 3">CCNUN1</strain>
        <plasmid evidence="3">pnfsy03</plasmid>
    </source>
</reference>
<keyword evidence="1" id="KW-1133">Transmembrane helix</keyword>
<keyword evidence="3" id="KW-1185">Reference proteome</keyword>
<proteinExistence type="predicted"/>
<keyword evidence="1" id="KW-0472">Membrane</keyword>
<keyword evidence="2" id="KW-0067">ATP-binding</keyword>
<accession>A0A2K8T666</accession>
<dbReference type="Pfam" id="PF04307">
    <property type="entry name" value="YdjM"/>
    <property type="match status" value="1"/>
</dbReference>